<accession>A0A124GNA3</accession>
<proteinExistence type="predicted"/>
<comment type="caution">
    <text evidence="1">The sequence shown here is derived from an EMBL/GenBank/DDBJ whole genome shotgun (WGS) entry which is preliminary data.</text>
</comment>
<dbReference type="EMBL" id="LKAM01000006">
    <property type="protein sequence ID" value="KUM48202.1"/>
    <property type="molecule type" value="Genomic_DNA"/>
</dbReference>
<sequence length="66" mass="7572">MEASSFNDSMNGMIDEHEAKPSLKLCPALDILFLLIEERERVTRNSIGLRNLFLVSTLRVVRRPDL</sequence>
<keyword evidence="1" id="KW-0496">Mitochondrion</keyword>
<organism evidence="1">
    <name type="scientific">Picea glauca</name>
    <name type="common">White spruce</name>
    <name type="synonym">Pinus glauca</name>
    <dbReference type="NCBI Taxonomy" id="3330"/>
    <lineage>
        <taxon>Eukaryota</taxon>
        <taxon>Viridiplantae</taxon>
        <taxon>Streptophyta</taxon>
        <taxon>Embryophyta</taxon>
        <taxon>Tracheophyta</taxon>
        <taxon>Spermatophyta</taxon>
        <taxon>Pinopsida</taxon>
        <taxon>Pinidae</taxon>
        <taxon>Conifers I</taxon>
        <taxon>Pinales</taxon>
        <taxon>Pinaceae</taxon>
        <taxon>Picea</taxon>
    </lineage>
</organism>
<protein>
    <submittedName>
        <fullName evidence="1">Uncharacterized protein</fullName>
    </submittedName>
</protein>
<evidence type="ECO:0000313" key="1">
    <source>
        <dbReference type="EMBL" id="KUM48202.1"/>
    </source>
</evidence>
<gene>
    <name evidence="1" type="ORF">ABT39_MTgene5199</name>
</gene>
<reference evidence="1" key="1">
    <citation type="journal article" date="2015" name="Genome Biol. Evol.">
        <title>Organellar Genomes of White Spruce (Picea glauca): Assembly and Annotation.</title>
        <authorList>
            <person name="Jackman S.D."/>
            <person name="Warren R.L."/>
            <person name="Gibb E.A."/>
            <person name="Vandervalk B.P."/>
            <person name="Mohamadi H."/>
            <person name="Chu J."/>
            <person name="Raymond A."/>
            <person name="Pleasance S."/>
            <person name="Coope R."/>
            <person name="Wildung M.R."/>
            <person name="Ritland C.E."/>
            <person name="Bousquet J."/>
            <person name="Jones S.J."/>
            <person name="Bohlmann J."/>
            <person name="Birol I."/>
        </authorList>
    </citation>
    <scope>NUCLEOTIDE SEQUENCE [LARGE SCALE GENOMIC DNA]</scope>
    <source>
        <tissue evidence="1">Flushing bud</tissue>
    </source>
</reference>
<dbReference type="AlphaFoldDB" id="A0A124GNA3"/>
<geneLocation type="mitochondrion" evidence="1"/>
<name>A0A124GNA3_PICGL</name>